<keyword evidence="1" id="KW-1133">Transmembrane helix</keyword>
<evidence type="ECO:0000256" key="1">
    <source>
        <dbReference type="SAM" id="Phobius"/>
    </source>
</evidence>
<reference evidence="2" key="1">
    <citation type="submission" date="2023-06" db="EMBL/GenBank/DDBJ databases">
        <title>Genome-scale phylogeny and comparative genomics of the fungal order Sordariales.</title>
        <authorList>
            <consortium name="Lawrence Berkeley National Laboratory"/>
            <person name="Hensen N."/>
            <person name="Bonometti L."/>
            <person name="Westerberg I."/>
            <person name="Brannstrom I.O."/>
            <person name="Guillou S."/>
            <person name="Cros-Aarteil S."/>
            <person name="Calhoun S."/>
            <person name="Haridas S."/>
            <person name="Kuo A."/>
            <person name="Mondo S."/>
            <person name="Pangilinan J."/>
            <person name="Riley R."/>
            <person name="LaButti K."/>
            <person name="Andreopoulos B."/>
            <person name="Lipzen A."/>
            <person name="Chen C."/>
            <person name="Yanf M."/>
            <person name="Daum C."/>
            <person name="Ng V."/>
            <person name="Clum A."/>
            <person name="Steindorff A."/>
            <person name="Ohm R."/>
            <person name="Martin F."/>
            <person name="Silar P."/>
            <person name="Natvig D."/>
            <person name="Lalanne C."/>
            <person name="Gautier V."/>
            <person name="Ament-velasquez S.L."/>
            <person name="Kruys A."/>
            <person name="Hutchinson M.I."/>
            <person name="Powell A.J."/>
            <person name="Barry K."/>
            <person name="Miller A.N."/>
            <person name="Grigoriev I.V."/>
            <person name="Debuchy R."/>
            <person name="Gladieux P."/>
            <person name="Thoren M.H."/>
            <person name="Johannesson H."/>
        </authorList>
    </citation>
    <scope>NUCLEOTIDE SEQUENCE</scope>
    <source>
        <strain evidence="2">SMH2392-1A</strain>
    </source>
</reference>
<dbReference type="EMBL" id="JAUIRO010000005">
    <property type="protein sequence ID" value="KAK0713397.1"/>
    <property type="molecule type" value="Genomic_DNA"/>
</dbReference>
<dbReference type="GeneID" id="85328965"/>
<gene>
    <name evidence="2" type="ORF">B0T26DRAFT_753509</name>
</gene>
<evidence type="ECO:0000313" key="2">
    <source>
        <dbReference type="EMBL" id="KAK0713397.1"/>
    </source>
</evidence>
<protein>
    <submittedName>
        <fullName evidence="2">Uncharacterized protein</fullName>
    </submittedName>
</protein>
<feature type="transmembrane region" description="Helical" evidence="1">
    <location>
        <begin position="132"/>
        <end position="151"/>
    </location>
</feature>
<dbReference type="Proteomes" id="UP001172101">
    <property type="component" value="Unassembled WGS sequence"/>
</dbReference>
<dbReference type="RefSeq" id="XP_060294720.1">
    <property type="nucleotide sequence ID" value="XM_060445695.1"/>
</dbReference>
<evidence type="ECO:0000313" key="3">
    <source>
        <dbReference type="Proteomes" id="UP001172101"/>
    </source>
</evidence>
<dbReference type="AlphaFoldDB" id="A0AA40ACK1"/>
<keyword evidence="3" id="KW-1185">Reference proteome</keyword>
<accession>A0AA40ACK1</accession>
<organism evidence="2 3">
    <name type="scientific">Lasiosphaeria miniovina</name>
    <dbReference type="NCBI Taxonomy" id="1954250"/>
    <lineage>
        <taxon>Eukaryota</taxon>
        <taxon>Fungi</taxon>
        <taxon>Dikarya</taxon>
        <taxon>Ascomycota</taxon>
        <taxon>Pezizomycotina</taxon>
        <taxon>Sordariomycetes</taxon>
        <taxon>Sordariomycetidae</taxon>
        <taxon>Sordariales</taxon>
        <taxon>Lasiosphaeriaceae</taxon>
        <taxon>Lasiosphaeria</taxon>
    </lineage>
</organism>
<name>A0AA40ACK1_9PEZI</name>
<keyword evidence="1" id="KW-0812">Transmembrane</keyword>
<sequence>MSSNASPSNATWDGQNLLSSLSCDLPVRDKPSVHNPDAEAIRFETNHCYPAQTTPLGPPYPSDIDLDMKTDMNMNMDHGHSGNHNHNHEQAHKNDYLKQSRQQYTTWDYPLKAVPIESVQATYTFTVALRSINIGGMYMDVWAIVVLTFWMRMRR</sequence>
<proteinExistence type="predicted"/>
<keyword evidence="1" id="KW-0472">Membrane</keyword>
<comment type="caution">
    <text evidence="2">The sequence shown here is derived from an EMBL/GenBank/DDBJ whole genome shotgun (WGS) entry which is preliminary data.</text>
</comment>